<dbReference type="Gene3D" id="6.10.140.1900">
    <property type="match status" value="1"/>
</dbReference>
<comment type="caution">
    <text evidence="6">The sequence shown here is derived from an EMBL/GenBank/DDBJ whole genome shotgun (WGS) entry which is preliminary data.</text>
</comment>
<protein>
    <recommendedName>
        <fullName evidence="3">Autophagy-related protein 13</fullName>
    </recommendedName>
</protein>
<feature type="compositionally biased region" description="Low complexity" evidence="4">
    <location>
        <begin position="79"/>
        <end position="92"/>
    </location>
</feature>
<evidence type="ECO:0000259" key="5">
    <source>
        <dbReference type="Pfam" id="PF10033"/>
    </source>
</evidence>
<dbReference type="Proteomes" id="UP000469890">
    <property type="component" value="Unassembled WGS sequence"/>
</dbReference>
<dbReference type="GO" id="GO:0000423">
    <property type="term" value="P:mitophagy"/>
    <property type="evidence" value="ECO:0007669"/>
    <property type="project" value="TreeGrafter"/>
</dbReference>
<proteinExistence type="inferred from homology"/>
<feature type="compositionally biased region" description="Polar residues" evidence="4">
    <location>
        <begin position="371"/>
        <end position="388"/>
    </location>
</feature>
<dbReference type="GO" id="GO:0000407">
    <property type="term" value="C:phagophore assembly site"/>
    <property type="evidence" value="ECO:0007669"/>
    <property type="project" value="TreeGrafter"/>
</dbReference>
<evidence type="ECO:0000256" key="4">
    <source>
        <dbReference type="SAM" id="MobiDB-lite"/>
    </source>
</evidence>
<dbReference type="AlphaFoldDB" id="A0A8H4BE34"/>
<dbReference type="InterPro" id="IPR040182">
    <property type="entry name" value="ATG13"/>
</dbReference>
<dbReference type="EMBL" id="JAAECE010000005">
    <property type="protein sequence ID" value="KAF1800579.1"/>
    <property type="molecule type" value="Genomic_DNA"/>
</dbReference>
<evidence type="ECO:0000256" key="1">
    <source>
        <dbReference type="ARBA" id="ARBA00005246"/>
    </source>
</evidence>
<feature type="compositionally biased region" description="Basic and acidic residues" evidence="4">
    <location>
        <begin position="348"/>
        <end position="357"/>
    </location>
</feature>
<feature type="region of interest" description="Disordered" evidence="4">
    <location>
        <begin position="49"/>
        <end position="93"/>
    </location>
</feature>
<dbReference type="PANTHER" id="PTHR13430:SF4">
    <property type="entry name" value="AUTOPHAGY-RELATED PROTEIN 13"/>
    <property type="match status" value="1"/>
</dbReference>
<dbReference type="GO" id="GO:1990316">
    <property type="term" value="C:Atg1/ULK1 kinase complex"/>
    <property type="evidence" value="ECO:0007669"/>
    <property type="project" value="InterPro"/>
</dbReference>
<dbReference type="PANTHER" id="PTHR13430">
    <property type="match status" value="1"/>
</dbReference>
<evidence type="ECO:0000256" key="2">
    <source>
        <dbReference type="ARBA" id="ARBA00023006"/>
    </source>
</evidence>
<feature type="compositionally biased region" description="Polar residues" evidence="4">
    <location>
        <begin position="834"/>
        <end position="860"/>
    </location>
</feature>
<comment type="similarity">
    <text evidence="1 3">Belongs to the ATG13 family. Fungi subfamily.</text>
</comment>
<evidence type="ECO:0000313" key="6">
    <source>
        <dbReference type="EMBL" id="KAF1800579.1"/>
    </source>
</evidence>
<feature type="region of interest" description="Disordered" evidence="4">
    <location>
        <begin position="348"/>
        <end position="422"/>
    </location>
</feature>
<feature type="compositionally biased region" description="Pro residues" evidence="4">
    <location>
        <begin position="359"/>
        <end position="368"/>
    </location>
</feature>
<dbReference type="InterPro" id="IPR018731">
    <property type="entry name" value="Atg13_N"/>
</dbReference>
<gene>
    <name evidence="6" type="ORF">FB192DRAFT_1381390</name>
</gene>
<dbReference type="Pfam" id="PF10033">
    <property type="entry name" value="ATG13"/>
    <property type="match status" value="1"/>
</dbReference>
<feature type="compositionally biased region" description="Low complexity" evidence="4">
    <location>
        <begin position="406"/>
        <end position="421"/>
    </location>
</feature>
<feature type="compositionally biased region" description="Low complexity" evidence="4">
    <location>
        <begin position="477"/>
        <end position="502"/>
    </location>
</feature>
<accession>A0A8H4BE34</accession>
<feature type="compositionally biased region" description="Low complexity" evidence="4">
    <location>
        <begin position="430"/>
        <end position="444"/>
    </location>
</feature>
<dbReference type="Gene3D" id="3.30.900.10">
    <property type="entry name" value="HORMA domain"/>
    <property type="match status" value="1"/>
</dbReference>
<keyword evidence="2 3" id="KW-0072">Autophagy</keyword>
<feature type="compositionally biased region" description="Pro residues" evidence="4">
    <location>
        <begin position="714"/>
        <end position="723"/>
    </location>
</feature>
<feature type="region of interest" description="Disordered" evidence="4">
    <location>
        <begin position="832"/>
        <end position="871"/>
    </location>
</feature>
<name>A0A8H4BE34_MUCCL</name>
<feature type="region of interest" description="Disordered" evidence="4">
    <location>
        <begin position="1"/>
        <end position="25"/>
    </location>
</feature>
<feature type="region of interest" description="Disordered" evidence="4">
    <location>
        <begin position="428"/>
        <end position="447"/>
    </location>
</feature>
<organism evidence="6 7">
    <name type="scientific">Mucor circinelloides f. lusitanicus</name>
    <name type="common">Mucor racemosus var. lusitanicus</name>
    <dbReference type="NCBI Taxonomy" id="29924"/>
    <lineage>
        <taxon>Eukaryota</taxon>
        <taxon>Fungi</taxon>
        <taxon>Fungi incertae sedis</taxon>
        <taxon>Mucoromycota</taxon>
        <taxon>Mucoromycotina</taxon>
        <taxon>Mucoromycetes</taxon>
        <taxon>Mucorales</taxon>
        <taxon>Mucorineae</taxon>
        <taxon>Mucoraceae</taxon>
        <taxon>Mucor</taxon>
    </lineage>
</organism>
<evidence type="ECO:0000313" key="7">
    <source>
        <dbReference type="Proteomes" id="UP000469890"/>
    </source>
</evidence>
<feature type="region of interest" description="Disordered" evidence="4">
    <location>
        <begin position="452"/>
        <end position="549"/>
    </location>
</feature>
<sequence length="871" mass="95816">MTKSLSSSPKHSRAPDPIMTSTSSLSKSSLASSAASLSPSASILLSAAANRTSMPTGSRSSSSSSSGYRKGQPPIAPLSSSSLISTSSSSSSNRNAKLESIIQNFYTKTAQIIIHSRIPHMKNTPGKKKLNKWFNITTNDNDKLKEELKFWKALVKYRQEEEEEEEEPPPLVIEIYLETTEPDLLQEGDDVHGWRKLDMGLEQNDVQRILIESWTLSLSHPLPDYPVDLPNLYKRSIVFFRSLHSLVRVLPSYSLYQRLKLQNGEISLGYRLSTHHTNRKDEISLDHALTSVDTIQLYEFNDISTPLGTFKLKLLFREHCKFDTKEDSPLHGIDVEENFFTPTMTKYRMESKTRERTVPSPPPPPVPVFPTASSMTSAKSRLQSQRGTSAAAAAATSRSNHHYPMTSISSTTASSSNTNTSQLERRISAPLVSPFKSPSLSSSPQTELMFVSHHSRSNTPERSARPESGSFGRKPEFSSSFEKFFSKGNTHSGSSNTSASSSIHHHMHRVGSSNSVAAAGDTMTGISMTRRWSRTSDHSSVNLESEEDEEDLEEFMRFIAAKQDLKLFQQQTTQPSFAAAAATAANETSAAAQKQAEKEEGMKPLSHFRNIQETHAILSDSMILSQPQLKQQQTTQQQQQADYSYESSSSFSLTKGLNLPAIPSPLHTTESAIHPTAATHTRAAVHQNDSTFFSRHSAAAEQVVTFSPLKNRQAPPPPPPPKMPVRQHRISSSGGSGGALDDDDSLVFKMSELSGYDENAPSSGHNSSFYYGSNRDEYLQRLKMATALNDDDTATCANNRMRRAVSTGCTPNSSSMMNTAAATTAAAAVRLDSSESSCKSDPAGSMSNKFKTIQQDQGAKTTRRFFYDDES</sequence>
<dbReference type="GO" id="GO:0034727">
    <property type="term" value="P:piecemeal microautophagy of the nucleus"/>
    <property type="evidence" value="ECO:0007669"/>
    <property type="project" value="TreeGrafter"/>
</dbReference>
<feature type="region of interest" description="Disordered" evidence="4">
    <location>
        <begin position="628"/>
        <end position="647"/>
    </location>
</feature>
<dbReference type="GO" id="GO:0034497">
    <property type="term" value="P:protein localization to phagophore assembly site"/>
    <property type="evidence" value="ECO:0007669"/>
    <property type="project" value="TreeGrafter"/>
</dbReference>
<dbReference type="GO" id="GO:0005829">
    <property type="term" value="C:cytosol"/>
    <property type="evidence" value="ECO:0007669"/>
    <property type="project" value="TreeGrafter"/>
</dbReference>
<feature type="domain" description="Autophagy-related protein 13 N-terminal" evidence="5">
    <location>
        <begin position="102"/>
        <end position="322"/>
    </location>
</feature>
<feature type="region of interest" description="Disordered" evidence="4">
    <location>
        <begin position="709"/>
        <end position="742"/>
    </location>
</feature>
<reference evidence="6 7" key="1">
    <citation type="submission" date="2019-09" db="EMBL/GenBank/DDBJ databases">
        <authorList>
            <consortium name="DOE Joint Genome Institute"/>
            <person name="Mondo S.J."/>
            <person name="Navarro-Mendoza M.I."/>
            <person name="Perez-Arques C."/>
            <person name="Panchal S."/>
            <person name="Nicolas F.E."/>
            <person name="Ganguly P."/>
            <person name="Pangilinan J."/>
            <person name="Grigoriev I."/>
            <person name="Heitman J."/>
            <person name="Sanya K."/>
            <person name="Garre V."/>
        </authorList>
    </citation>
    <scope>NUCLEOTIDE SEQUENCE [LARGE SCALE GENOMIC DNA]</scope>
    <source>
        <strain evidence="6 7">MU402</strain>
    </source>
</reference>
<evidence type="ECO:0000256" key="3">
    <source>
        <dbReference type="RuleBase" id="RU361214"/>
    </source>
</evidence>
<dbReference type="InterPro" id="IPR036570">
    <property type="entry name" value="HORMA_dom_sf"/>
</dbReference>